<keyword evidence="1" id="KW-0812">Transmembrane</keyword>
<gene>
    <name evidence="3" type="ORF">DesfrDRAFT_0002</name>
</gene>
<keyword evidence="2" id="KW-0732">Signal</keyword>
<dbReference type="eggNOG" id="ENOG50317U5">
    <property type="taxonomic scope" value="Bacteria"/>
</dbReference>
<feature type="transmembrane region" description="Helical" evidence="1">
    <location>
        <begin position="80"/>
        <end position="102"/>
    </location>
</feature>
<dbReference type="Proteomes" id="UP000006250">
    <property type="component" value="Unassembled WGS sequence"/>
</dbReference>
<dbReference type="AlphaFoldDB" id="E1JQV3"/>
<protein>
    <recommendedName>
        <fullName evidence="5">Membrane-bound metal-dependent hydrolase</fullName>
    </recommendedName>
</protein>
<reference evidence="3 4" key="1">
    <citation type="submission" date="2010-08" db="EMBL/GenBank/DDBJ databases">
        <title>The draft genome of Desulfovibrio fructosovorans JJ.</title>
        <authorList>
            <consortium name="US DOE Joint Genome Institute (JGI-PGF)"/>
            <person name="Lucas S."/>
            <person name="Copeland A."/>
            <person name="Lapidus A."/>
            <person name="Cheng J.-F."/>
            <person name="Bruce D."/>
            <person name="Goodwin L."/>
            <person name="Pitluck S."/>
            <person name="Land M.L."/>
            <person name="Hauser L."/>
            <person name="Chang Y.-J."/>
            <person name="Jeffries C."/>
            <person name="Wall J.D."/>
            <person name="Stahl D.A."/>
            <person name="Arkin A.P."/>
            <person name="Dehal P."/>
            <person name="Stolyar S.M."/>
            <person name="Hazen T.C."/>
            <person name="Woyke T.J."/>
        </authorList>
    </citation>
    <scope>NUCLEOTIDE SEQUENCE [LARGE SCALE GENOMIC DNA]</scope>
    <source>
        <strain evidence="3 4">JJ</strain>
    </source>
</reference>
<feature type="signal peptide" evidence="2">
    <location>
        <begin position="1"/>
        <end position="21"/>
    </location>
</feature>
<evidence type="ECO:0000313" key="3">
    <source>
        <dbReference type="EMBL" id="EFL52954.1"/>
    </source>
</evidence>
<keyword evidence="1" id="KW-1133">Transmembrane helix</keyword>
<dbReference type="EMBL" id="AECZ01000001">
    <property type="protein sequence ID" value="EFL52954.1"/>
    <property type="molecule type" value="Genomic_DNA"/>
</dbReference>
<dbReference type="OrthoDB" id="5454638at2"/>
<accession>E1JQV3</accession>
<evidence type="ECO:0000313" key="4">
    <source>
        <dbReference type="Proteomes" id="UP000006250"/>
    </source>
</evidence>
<keyword evidence="4" id="KW-1185">Reference proteome</keyword>
<organism evidence="3 4">
    <name type="scientific">Solidesulfovibrio fructosivorans JJ]</name>
    <dbReference type="NCBI Taxonomy" id="596151"/>
    <lineage>
        <taxon>Bacteria</taxon>
        <taxon>Pseudomonadati</taxon>
        <taxon>Thermodesulfobacteriota</taxon>
        <taxon>Desulfovibrionia</taxon>
        <taxon>Desulfovibrionales</taxon>
        <taxon>Desulfovibrionaceae</taxon>
        <taxon>Solidesulfovibrio</taxon>
    </lineage>
</organism>
<proteinExistence type="predicted"/>
<comment type="caution">
    <text evidence="3">The sequence shown here is derived from an EMBL/GenBank/DDBJ whole genome shotgun (WGS) entry which is preliminary data.</text>
</comment>
<sequence length="156" mass="17253" precursor="true">MKLYQHCLSAVPLAVAGYAAAGGSVAAGFMAGFSSVLMDLDHVADYVIHNRGWGGVEDFFKSCEEGRLTKLYLVMHGFEWLILLWLLIGTGAAAPWGVGLAIGMSGHMLLDWLGNRHIVKPSFYWLWFRAQHNFDGNALYRVPPGMAVEVVRENRV</sequence>
<keyword evidence="1" id="KW-0472">Membrane</keyword>
<dbReference type="RefSeq" id="WP_005989888.1">
    <property type="nucleotide sequence ID" value="NZ_AECZ01000001.1"/>
</dbReference>
<evidence type="ECO:0000256" key="1">
    <source>
        <dbReference type="SAM" id="Phobius"/>
    </source>
</evidence>
<name>E1JQV3_SOLFR</name>
<evidence type="ECO:0000256" key="2">
    <source>
        <dbReference type="SAM" id="SignalP"/>
    </source>
</evidence>
<evidence type="ECO:0008006" key="5">
    <source>
        <dbReference type="Google" id="ProtNLM"/>
    </source>
</evidence>
<feature type="chain" id="PRO_5003148014" description="Membrane-bound metal-dependent hydrolase" evidence="2">
    <location>
        <begin position="22"/>
        <end position="156"/>
    </location>
</feature>